<evidence type="ECO:0000313" key="2">
    <source>
        <dbReference type="Proteomes" id="UP001273209"/>
    </source>
</evidence>
<gene>
    <name evidence="1" type="ORF">Triagg1_9839</name>
</gene>
<keyword evidence="2" id="KW-1185">Reference proteome</keyword>
<comment type="caution">
    <text evidence="1">The sequence shown here is derived from an EMBL/GenBank/DDBJ whole genome shotgun (WGS) entry which is preliminary data.</text>
</comment>
<evidence type="ECO:0000313" key="1">
    <source>
        <dbReference type="EMBL" id="KAK4062598.1"/>
    </source>
</evidence>
<dbReference type="EMBL" id="JAWRVG010000060">
    <property type="protein sequence ID" value="KAK4062598.1"/>
    <property type="molecule type" value="Genomic_DNA"/>
</dbReference>
<name>A0AAE1I7Z5_9HYPO</name>
<protein>
    <submittedName>
        <fullName evidence="1">Uncharacterized protein</fullName>
    </submittedName>
</protein>
<accession>A0AAE1I7Z5</accession>
<reference evidence="1" key="1">
    <citation type="submission" date="2023-11" db="EMBL/GenBank/DDBJ databases">
        <title>The genome sequences of three competitors of mushroom-forming fungi.</title>
        <authorList>
            <person name="Beijen E."/>
            <person name="Ohm R.A."/>
        </authorList>
    </citation>
    <scope>NUCLEOTIDE SEQUENCE</scope>
    <source>
        <strain evidence="1">CBS 100526</strain>
    </source>
</reference>
<sequence length="132" mass="14658">MSTSFGAVLAVLARRLTSMANSKSHQTHDKYPFSRQTVQVKPYSTTRYAQSEVAGGCRSQNLRRPDAWPGFHGIVDAQVPLQGFFAACLFCGVLLADFVPEMPTWFRRDERQMLHSGVSEDSANGGEMSRVD</sequence>
<dbReference type="AlphaFoldDB" id="A0AAE1I7Z5"/>
<dbReference type="Proteomes" id="UP001273209">
    <property type="component" value="Unassembled WGS sequence"/>
</dbReference>
<dbReference type="GeneID" id="87924745"/>
<proteinExistence type="predicted"/>
<dbReference type="RefSeq" id="XP_062751181.1">
    <property type="nucleotide sequence ID" value="XM_062904841.1"/>
</dbReference>
<organism evidence="1 2">
    <name type="scientific">Trichoderma aggressivum f. europaeum</name>
    <dbReference type="NCBI Taxonomy" id="173218"/>
    <lineage>
        <taxon>Eukaryota</taxon>
        <taxon>Fungi</taxon>
        <taxon>Dikarya</taxon>
        <taxon>Ascomycota</taxon>
        <taxon>Pezizomycotina</taxon>
        <taxon>Sordariomycetes</taxon>
        <taxon>Hypocreomycetidae</taxon>
        <taxon>Hypocreales</taxon>
        <taxon>Hypocreaceae</taxon>
        <taxon>Trichoderma</taxon>
    </lineage>
</organism>